<comment type="caution">
    <text evidence="2">The sequence shown here is derived from an EMBL/GenBank/DDBJ whole genome shotgun (WGS) entry which is preliminary data.</text>
</comment>
<keyword evidence="3" id="KW-1185">Reference proteome</keyword>
<evidence type="ECO:0000313" key="3">
    <source>
        <dbReference type="Proteomes" id="UP001215280"/>
    </source>
</evidence>
<dbReference type="AlphaFoldDB" id="A0AAD7H6Q1"/>
<dbReference type="EMBL" id="JARJLG010000397">
    <property type="protein sequence ID" value="KAJ7713401.1"/>
    <property type="molecule type" value="Genomic_DNA"/>
</dbReference>
<reference evidence="2" key="1">
    <citation type="submission" date="2023-03" db="EMBL/GenBank/DDBJ databases">
        <title>Massive genome expansion in bonnet fungi (Mycena s.s.) driven by repeated elements and novel gene families across ecological guilds.</title>
        <authorList>
            <consortium name="Lawrence Berkeley National Laboratory"/>
            <person name="Harder C.B."/>
            <person name="Miyauchi S."/>
            <person name="Viragh M."/>
            <person name="Kuo A."/>
            <person name="Thoen E."/>
            <person name="Andreopoulos B."/>
            <person name="Lu D."/>
            <person name="Skrede I."/>
            <person name="Drula E."/>
            <person name="Henrissat B."/>
            <person name="Morin E."/>
            <person name="Kohler A."/>
            <person name="Barry K."/>
            <person name="LaButti K."/>
            <person name="Morin E."/>
            <person name="Salamov A."/>
            <person name="Lipzen A."/>
            <person name="Mereny Z."/>
            <person name="Hegedus B."/>
            <person name="Baldrian P."/>
            <person name="Stursova M."/>
            <person name="Weitz H."/>
            <person name="Taylor A."/>
            <person name="Grigoriev I.V."/>
            <person name="Nagy L.G."/>
            <person name="Martin F."/>
            <person name="Kauserud H."/>
        </authorList>
    </citation>
    <scope>NUCLEOTIDE SEQUENCE</scope>
    <source>
        <strain evidence="2">CBHHK188m</strain>
    </source>
</reference>
<feature type="region of interest" description="Disordered" evidence="1">
    <location>
        <begin position="367"/>
        <end position="394"/>
    </location>
</feature>
<protein>
    <submittedName>
        <fullName evidence="2">Uncharacterized protein</fullName>
    </submittedName>
</protein>
<evidence type="ECO:0000313" key="2">
    <source>
        <dbReference type="EMBL" id="KAJ7713401.1"/>
    </source>
</evidence>
<sequence length="428" mass="46897">MPTYLSHSNHSRLKIHKNLDREAIRMSTRIGRHILGEMEFEAVIKAARERISEWFEESATSFLFASPTNQADLTPLRRAPQSSLFAASASDPSASDLLFMNAHISELVDETELLQAIVEGMLKRARSLVTFNESFASSCTAKTGAGVHSRGTAGANGAGGWPLRNPCRALVDAVCRPIRRDLPLRHKREAHVKGAGARRRFGAPPQSVSLTCVRTSSLAGRRWVWPTFEAETPSLAKKRPKEKAAKKSACGEDLTSGIHDSCVSWRNVQHARIVHKETRVMKSLSYGHVPTHRHAAPRLLLDMSSGRTPRGAKFSATSSVNCCSCSSRTALCCVTAFGGKWNKFEWKVEQALVLLLKFRAIARCPPTPRSSRCGLSGSASTSNTGREPSHGPGNSEYQVRALTACCGRWELLVTQPQVEILHVQGLPL</sequence>
<name>A0AAD7H6Q1_9AGAR</name>
<accession>A0AAD7H6Q1</accession>
<dbReference type="Proteomes" id="UP001215280">
    <property type="component" value="Unassembled WGS sequence"/>
</dbReference>
<organism evidence="2 3">
    <name type="scientific">Mycena maculata</name>
    <dbReference type="NCBI Taxonomy" id="230809"/>
    <lineage>
        <taxon>Eukaryota</taxon>
        <taxon>Fungi</taxon>
        <taxon>Dikarya</taxon>
        <taxon>Basidiomycota</taxon>
        <taxon>Agaricomycotina</taxon>
        <taxon>Agaricomycetes</taxon>
        <taxon>Agaricomycetidae</taxon>
        <taxon>Agaricales</taxon>
        <taxon>Marasmiineae</taxon>
        <taxon>Mycenaceae</taxon>
        <taxon>Mycena</taxon>
    </lineage>
</organism>
<gene>
    <name evidence="2" type="ORF">DFH07DRAFT_785932</name>
</gene>
<evidence type="ECO:0000256" key="1">
    <source>
        <dbReference type="SAM" id="MobiDB-lite"/>
    </source>
</evidence>
<feature type="compositionally biased region" description="Polar residues" evidence="1">
    <location>
        <begin position="377"/>
        <end position="386"/>
    </location>
</feature>
<proteinExistence type="predicted"/>